<keyword evidence="3" id="KW-1185">Reference proteome</keyword>
<proteinExistence type="predicted"/>
<evidence type="ECO:0000256" key="1">
    <source>
        <dbReference type="SAM" id="SignalP"/>
    </source>
</evidence>
<feature type="chain" id="PRO_5046201102" description="G8 domain-containing protein" evidence="1">
    <location>
        <begin position="22"/>
        <end position="557"/>
    </location>
</feature>
<name>A0ABV5J4G5_9BACT</name>
<comment type="caution">
    <text evidence="2">The sequence shown here is derived from an EMBL/GenBank/DDBJ whole genome shotgun (WGS) entry which is preliminary data.</text>
</comment>
<evidence type="ECO:0000313" key="2">
    <source>
        <dbReference type="EMBL" id="MFB9211718.1"/>
    </source>
</evidence>
<evidence type="ECO:0000313" key="3">
    <source>
        <dbReference type="Proteomes" id="UP001589654"/>
    </source>
</evidence>
<protein>
    <recommendedName>
        <fullName evidence="4">G8 domain-containing protein</fullName>
    </recommendedName>
</protein>
<gene>
    <name evidence="2" type="ORF">ACFFUR_07860</name>
</gene>
<accession>A0ABV5J4G5</accession>
<keyword evidence="1" id="KW-0732">Signal</keyword>
<evidence type="ECO:0008006" key="4">
    <source>
        <dbReference type="Google" id="ProtNLM"/>
    </source>
</evidence>
<dbReference type="EMBL" id="JBHMEW010000053">
    <property type="protein sequence ID" value="MFB9211718.1"/>
    <property type="molecule type" value="Genomic_DNA"/>
</dbReference>
<reference evidence="2 3" key="1">
    <citation type="submission" date="2024-09" db="EMBL/GenBank/DDBJ databases">
        <authorList>
            <person name="Sun Q."/>
            <person name="Mori K."/>
        </authorList>
    </citation>
    <scope>NUCLEOTIDE SEQUENCE [LARGE SCALE GENOMIC DNA]</scope>
    <source>
        <strain evidence="2 3">CECT 7682</strain>
    </source>
</reference>
<feature type="signal peptide" evidence="1">
    <location>
        <begin position="1"/>
        <end position="21"/>
    </location>
</feature>
<dbReference type="RefSeq" id="WP_290247170.1">
    <property type="nucleotide sequence ID" value="NZ_JAUFQT010000001.1"/>
</dbReference>
<dbReference type="Proteomes" id="UP001589654">
    <property type="component" value="Unassembled WGS sequence"/>
</dbReference>
<sequence length="557" mass="62010">MFTKSIGLCLFSFLLYSISIAQTYTYSPGNSGCDQTWTNGNCWDKVNITGCNKNSSSTYPPLVDSGNLPGFNDNNFKNNCEVNVIINSDLVIDPGYDFSFYAPEYNITVDENISLVLSNNLYLNPASQLSIYNAVPTGEISHVFINGDINYNKQSTLNIGDGIEFEVTNVKNAFGNSYEGTSINVASDAVLRGSGNFNFTTGNTNILTVEGILEVKQLYLDAGEPGYEDSFIPTKNQLILRGNGTANVCSGIQAQGDSYILVEENAVLNLTSLSLAGRAIFDNKATANLQAIALSGDPYFRLFDGSVTSYQTYSNTSSEAKIFKCGTEVNHPSDAVSGCNAPFVQESSESYWESITGDWCFRLLPVEYLYEEIRFDERSKKVILEWATAKEWENSHFEIERALDNSLNFEKVSEIPAAGWSNEEMKYRFEDELTSPVGDRVYYRIKQVNYNGTFSFGNTLSTRVPCQDRSNQGWKIYPNPVIGNQITVSRGNLTKPINGPVTFKLIHPFANHWEYSLESFNGRMDIWLQVSSGIPTGLSILEISYGNHKEFIKVIKK</sequence>
<organism evidence="2 3">
    <name type="scientific">Echinicola jeungdonensis</name>
    <dbReference type="NCBI Taxonomy" id="709343"/>
    <lineage>
        <taxon>Bacteria</taxon>
        <taxon>Pseudomonadati</taxon>
        <taxon>Bacteroidota</taxon>
        <taxon>Cytophagia</taxon>
        <taxon>Cytophagales</taxon>
        <taxon>Cyclobacteriaceae</taxon>
        <taxon>Echinicola</taxon>
    </lineage>
</organism>